<dbReference type="AlphaFoldDB" id="A0A927R6E6"/>
<evidence type="ECO:0000256" key="3">
    <source>
        <dbReference type="ARBA" id="ARBA00012438"/>
    </source>
</evidence>
<comment type="caution">
    <text evidence="17">The sequence shown here is derived from an EMBL/GenBank/DDBJ whole genome shotgun (WGS) entry which is preliminary data.</text>
</comment>
<sequence length="448" mass="51695">MKKLGNSLLAQYLLIILLATMIMPIGVPLLSIVFYNITHQEDSSGRHYNGTDLEEMWHETAKELGDASEEQIHSKLTELKNIYQEASMYRVDKAGQTREKSPKSLSVPDTWSVPYAIDFMKKNRGYKIDPFTVVAFIGNKQEEGFMVLQIPRTDMVSPSNLLLEQYDYIFPFALLSIFVLFMLISSLFFYRIRKRLLHLQEAMVAPEANGIPSTIEVTKQDEIGRLGQSFNRMIQELETGRKREKEEEGLRKELIANLSHDLRTPLTTIRGHAYRLKKEPLSVTGQESLDFIDEKVNYMGELIENLLSYTLLTTGKYPFHPEKVDIIRLIRTSFAEWYPVFENLHFDIQLEIPEKQLMWEVDPQMFRRVLDNLFQNIYRHAKSGQFVAVRIENETIVIEDHGPGMKAKSSKKGVGVGLSVVSLMLKEMQLDWDIETSEEGTMMIIQQA</sequence>
<keyword evidence="10" id="KW-0067">ATP-binding</keyword>
<dbReference type="Pfam" id="PF00672">
    <property type="entry name" value="HAMP"/>
    <property type="match status" value="1"/>
</dbReference>
<dbReference type="InterPro" id="IPR003594">
    <property type="entry name" value="HATPase_dom"/>
</dbReference>
<accession>A0A927R6E6</accession>
<evidence type="ECO:0000256" key="6">
    <source>
        <dbReference type="ARBA" id="ARBA00022679"/>
    </source>
</evidence>
<dbReference type="PANTHER" id="PTHR45528">
    <property type="entry name" value="SENSOR HISTIDINE KINASE CPXA"/>
    <property type="match status" value="1"/>
</dbReference>
<dbReference type="PROSITE" id="PS50109">
    <property type="entry name" value="HIS_KIN"/>
    <property type="match status" value="1"/>
</dbReference>
<evidence type="ECO:0000259" key="16">
    <source>
        <dbReference type="PROSITE" id="PS50885"/>
    </source>
</evidence>
<feature type="domain" description="Histidine kinase" evidence="15">
    <location>
        <begin position="257"/>
        <end position="448"/>
    </location>
</feature>
<dbReference type="Proteomes" id="UP000658225">
    <property type="component" value="Unassembled WGS sequence"/>
</dbReference>
<comment type="catalytic activity">
    <reaction evidence="1">
        <text>ATP + protein L-histidine = ADP + protein N-phospho-L-histidine.</text>
        <dbReference type="EC" id="2.7.13.3"/>
    </reaction>
</comment>
<dbReference type="Pfam" id="PF02518">
    <property type="entry name" value="HATPase_c"/>
    <property type="match status" value="1"/>
</dbReference>
<keyword evidence="11 14" id="KW-1133">Transmembrane helix</keyword>
<dbReference type="GO" id="GO:0005524">
    <property type="term" value="F:ATP binding"/>
    <property type="evidence" value="ECO:0007669"/>
    <property type="project" value="UniProtKB-KW"/>
</dbReference>
<keyword evidence="8" id="KW-0547">Nucleotide-binding</keyword>
<dbReference type="GO" id="GO:0000155">
    <property type="term" value="F:phosphorelay sensor kinase activity"/>
    <property type="evidence" value="ECO:0007669"/>
    <property type="project" value="InterPro"/>
</dbReference>
<organism evidence="17 18">
    <name type="scientific">Sporosarcina limicola</name>
    <dbReference type="NCBI Taxonomy" id="34101"/>
    <lineage>
        <taxon>Bacteria</taxon>
        <taxon>Bacillati</taxon>
        <taxon>Bacillota</taxon>
        <taxon>Bacilli</taxon>
        <taxon>Bacillales</taxon>
        <taxon>Caryophanaceae</taxon>
        <taxon>Sporosarcina</taxon>
    </lineage>
</organism>
<evidence type="ECO:0000256" key="7">
    <source>
        <dbReference type="ARBA" id="ARBA00022692"/>
    </source>
</evidence>
<dbReference type="InterPro" id="IPR003661">
    <property type="entry name" value="HisK_dim/P_dom"/>
</dbReference>
<dbReference type="InterPro" id="IPR036097">
    <property type="entry name" value="HisK_dim/P_sf"/>
</dbReference>
<name>A0A927R6E6_9BACL</name>
<keyword evidence="9 17" id="KW-0418">Kinase</keyword>
<keyword evidence="12" id="KW-0902">Two-component regulatory system</keyword>
<dbReference type="Pfam" id="PF00512">
    <property type="entry name" value="HisKA"/>
    <property type="match status" value="1"/>
</dbReference>
<dbReference type="CDD" id="cd00082">
    <property type="entry name" value="HisKA"/>
    <property type="match status" value="1"/>
</dbReference>
<dbReference type="InterPro" id="IPR003660">
    <property type="entry name" value="HAMP_dom"/>
</dbReference>
<keyword evidence="6" id="KW-0808">Transferase</keyword>
<dbReference type="InterPro" id="IPR036890">
    <property type="entry name" value="HATPase_C_sf"/>
</dbReference>
<dbReference type="SUPFAM" id="SSF55874">
    <property type="entry name" value="ATPase domain of HSP90 chaperone/DNA topoisomerase II/histidine kinase"/>
    <property type="match status" value="1"/>
</dbReference>
<gene>
    <name evidence="17" type="ORF">H4683_004235</name>
</gene>
<feature type="domain" description="HAMP" evidence="16">
    <location>
        <begin position="190"/>
        <end position="242"/>
    </location>
</feature>
<protein>
    <recommendedName>
        <fullName evidence="3">histidine kinase</fullName>
        <ecNumber evidence="3">2.7.13.3</ecNumber>
    </recommendedName>
</protein>
<evidence type="ECO:0000256" key="8">
    <source>
        <dbReference type="ARBA" id="ARBA00022741"/>
    </source>
</evidence>
<dbReference type="GO" id="GO:0005886">
    <property type="term" value="C:plasma membrane"/>
    <property type="evidence" value="ECO:0007669"/>
    <property type="project" value="UniProtKB-SubCell"/>
</dbReference>
<proteinExistence type="predicted"/>
<evidence type="ECO:0000313" key="18">
    <source>
        <dbReference type="Proteomes" id="UP000658225"/>
    </source>
</evidence>
<feature type="transmembrane region" description="Helical" evidence="14">
    <location>
        <begin position="168"/>
        <end position="190"/>
    </location>
</feature>
<dbReference type="InterPro" id="IPR005467">
    <property type="entry name" value="His_kinase_dom"/>
</dbReference>
<evidence type="ECO:0000256" key="5">
    <source>
        <dbReference type="ARBA" id="ARBA00022553"/>
    </source>
</evidence>
<dbReference type="Gene3D" id="1.10.287.130">
    <property type="match status" value="1"/>
</dbReference>
<evidence type="ECO:0000256" key="10">
    <source>
        <dbReference type="ARBA" id="ARBA00022840"/>
    </source>
</evidence>
<dbReference type="Gene3D" id="6.10.340.10">
    <property type="match status" value="1"/>
</dbReference>
<evidence type="ECO:0000256" key="14">
    <source>
        <dbReference type="SAM" id="Phobius"/>
    </source>
</evidence>
<dbReference type="SMART" id="SM00304">
    <property type="entry name" value="HAMP"/>
    <property type="match status" value="1"/>
</dbReference>
<feature type="transmembrane region" description="Helical" evidence="14">
    <location>
        <begin position="12"/>
        <end position="37"/>
    </location>
</feature>
<keyword evidence="7 14" id="KW-0812">Transmembrane</keyword>
<keyword evidence="5" id="KW-0597">Phosphoprotein</keyword>
<dbReference type="Gene3D" id="3.30.565.10">
    <property type="entry name" value="Histidine kinase-like ATPase, C-terminal domain"/>
    <property type="match status" value="1"/>
</dbReference>
<comment type="subcellular location">
    <subcellularLocation>
        <location evidence="2">Cell membrane</location>
        <topology evidence="2">Multi-pass membrane protein</topology>
    </subcellularLocation>
</comment>
<evidence type="ECO:0000256" key="13">
    <source>
        <dbReference type="ARBA" id="ARBA00023136"/>
    </source>
</evidence>
<keyword evidence="4" id="KW-1003">Cell membrane</keyword>
<evidence type="ECO:0000256" key="11">
    <source>
        <dbReference type="ARBA" id="ARBA00022989"/>
    </source>
</evidence>
<dbReference type="SMART" id="SM00388">
    <property type="entry name" value="HisKA"/>
    <property type="match status" value="1"/>
</dbReference>
<reference evidence="17" key="1">
    <citation type="submission" date="2020-10" db="EMBL/GenBank/DDBJ databases">
        <title>Genomic Encyclopedia of Type Strains, Phase IV (KMG-IV): sequencing the most valuable type-strain genomes for metagenomic binning, comparative biology and taxonomic classification.</title>
        <authorList>
            <person name="Goeker M."/>
        </authorList>
    </citation>
    <scope>NUCLEOTIDE SEQUENCE</scope>
    <source>
        <strain evidence="17">DSM 13886</strain>
    </source>
</reference>
<evidence type="ECO:0000256" key="9">
    <source>
        <dbReference type="ARBA" id="ARBA00022777"/>
    </source>
</evidence>
<keyword evidence="18" id="KW-1185">Reference proteome</keyword>
<evidence type="ECO:0000256" key="4">
    <source>
        <dbReference type="ARBA" id="ARBA00022475"/>
    </source>
</evidence>
<keyword evidence="13 14" id="KW-0472">Membrane</keyword>
<dbReference type="PROSITE" id="PS50885">
    <property type="entry name" value="HAMP"/>
    <property type="match status" value="1"/>
</dbReference>
<evidence type="ECO:0000256" key="12">
    <source>
        <dbReference type="ARBA" id="ARBA00023012"/>
    </source>
</evidence>
<dbReference type="CDD" id="cd06225">
    <property type="entry name" value="HAMP"/>
    <property type="match status" value="1"/>
</dbReference>
<dbReference type="SUPFAM" id="SSF47384">
    <property type="entry name" value="Homodimeric domain of signal transducing histidine kinase"/>
    <property type="match status" value="1"/>
</dbReference>
<dbReference type="InterPro" id="IPR050398">
    <property type="entry name" value="HssS/ArlS-like"/>
</dbReference>
<evidence type="ECO:0000259" key="15">
    <source>
        <dbReference type="PROSITE" id="PS50109"/>
    </source>
</evidence>
<evidence type="ECO:0000256" key="2">
    <source>
        <dbReference type="ARBA" id="ARBA00004651"/>
    </source>
</evidence>
<evidence type="ECO:0000256" key="1">
    <source>
        <dbReference type="ARBA" id="ARBA00000085"/>
    </source>
</evidence>
<dbReference type="RefSeq" id="WP_192600690.1">
    <property type="nucleotide sequence ID" value="NZ_JADBEL010000051.1"/>
</dbReference>
<evidence type="ECO:0000313" key="17">
    <source>
        <dbReference type="EMBL" id="MBE1557103.1"/>
    </source>
</evidence>
<dbReference type="PANTHER" id="PTHR45528:SF1">
    <property type="entry name" value="SENSOR HISTIDINE KINASE CPXA"/>
    <property type="match status" value="1"/>
</dbReference>
<dbReference type="SMART" id="SM00387">
    <property type="entry name" value="HATPase_c"/>
    <property type="match status" value="1"/>
</dbReference>
<dbReference type="EMBL" id="JADBEL010000051">
    <property type="protein sequence ID" value="MBE1557103.1"/>
    <property type="molecule type" value="Genomic_DNA"/>
</dbReference>
<dbReference type="EC" id="2.7.13.3" evidence="3"/>
<dbReference type="SUPFAM" id="SSF158472">
    <property type="entry name" value="HAMP domain-like"/>
    <property type="match status" value="1"/>
</dbReference>